<dbReference type="GO" id="GO:0006325">
    <property type="term" value="P:chromatin organization"/>
    <property type="evidence" value="ECO:0007669"/>
    <property type="project" value="InterPro"/>
</dbReference>
<dbReference type="Proteomes" id="UP001280121">
    <property type="component" value="Unassembled WGS sequence"/>
</dbReference>
<dbReference type="Pfam" id="PF10394">
    <property type="entry name" value="Hat1_N"/>
    <property type="match status" value="1"/>
</dbReference>
<evidence type="ECO:0000259" key="1">
    <source>
        <dbReference type="Pfam" id="PF10394"/>
    </source>
</evidence>
<dbReference type="Gene3D" id="3.90.360.10">
    <property type="entry name" value="Histone acetyl transferase 1 (HAT1), N-terminal domain"/>
    <property type="match status" value="1"/>
</dbReference>
<feature type="domain" description="Histone acetyl transferase HAT1 N-terminal" evidence="1">
    <location>
        <begin position="56"/>
        <end position="93"/>
    </location>
</feature>
<dbReference type="EMBL" id="JANJYI010000002">
    <property type="protein sequence ID" value="KAK2658307.1"/>
    <property type="molecule type" value="Genomic_DNA"/>
</dbReference>
<dbReference type="SUPFAM" id="SSF55729">
    <property type="entry name" value="Acyl-CoA N-acyltransferases (Nat)"/>
    <property type="match status" value="1"/>
</dbReference>
<organism evidence="2 3">
    <name type="scientific">Dipteronia dyeriana</name>
    <dbReference type="NCBI Taxonomy" id="168575"/>
    <lineage>
        <taxon>Eukaryota</taxon>
        <taxon>Viridiplantae</taxon>
        <taxon>Streptophyta</taxon>
        <taxon>Embryophyta</taxon>
        <taxon>Tracheophyta</taxon>
        <taxon>Spermatophyta</taxon>
        <taxon>Magnoliopsida</taxon>
        <taxon>eudicotyledons</taxon>
        <taxon>Gunneridae</taxon>
        <taxon>Pentapetalae</taxon>
        <taxon>rosids</taxon>
        <taxon>malvids</taxon>
        <taxon>Sapindales</taxon>
        <taxon>Sapindaceae</taxon>
        <taxon>Hippocastanoideae</taxon>
        <taxon>Acereae</taxon>
        <taxon>Dipteronia</taxon>
    </lineage>
</organism>
<dbReference type="InterPro" id="IPR019467">
    <property type="entry name" value="Hat1_N"/>
</dbReference>
<accession>A0AAD9XFJ2</accession>
<keyword evidence="3" id="KW-1185">Reference proteome</keyword>
<dbReference type="InterPro" id="IPR037113">
    <property type="entry name" value="Hat1_N_sf"/>
</dbReference>
<protein>
    <recommendedName>
        <fullName evidence="1">Histone acetyl transferase HAT1 N-terminal domain-containing protein</fullName>
    </recommendedName>
</protein>
<evidence type="ECO:0000313" key="3">
    <source>
        <dbReference type="Proteomes" id="UP001280121"/>
    </source>
</evidence>
<reference evidence="2" key="1">
    <citation type="journal article" date="2023" name="Plant J.">
        <title>Genome sequences and population genomics provide insights into the demographic history, inbreeding, and mutation load of two 'living fossil' tree species of Dipteronia.</title>
        <authorList>
            <person name="Feng Y."/>
            <person name="Comes H.P."/>
            <person name="Chen J."/>
            <person name="Zhu S."/>
            <person name="Lu R."/>
            <person name="Zhang X."/>
            <person name="Li P."/>
            <person name="Qiu J."/>
            <person name="Olsen K.M."/>
            <person name="Qiu Y."/>
        </authorList>
    </citation>
    <scope>NUCLEOTIDE SEQUENCE</scope>
    <source>
        <strain evidence="2">KIB01</strain>
    </source>
</reference>
<sequence>MGFEMGRMSDPTSMEWIPVHRRTMEKMTQCLKVMVFFSQLKEKNRRVVWSLHNCPAKKMDPVDLNRFFEEDGKLYGYQGLKITIWLSIASFHACGP</sequence>
<dbReference type="InterPro" id="IPR016181">
    <property type="entry name" value="Acyl_CoA_acyltransferase"/>
</dbReference>
<evidence type="ECO:0000313" key="2">
    <source>
        <dbReference type="EMBL" id="KAK2658307.1"/>
    </source>
</evidence>
<proteinExistence type="predicted"/>
<name>A0AAD9XFJ2_9ROSI</name>
<dbReference type="AlphaFoldDB" id="A0AAD9XFJ2"/>
<gene>
    <name evidence="2" type="ORF">Ddye_004840</name>
</gene>
<comment type="caution">
    <text evidence="2">The sequence shown here is derived from an EMBL/GenBank/DDBJ whole genome shotgun (WGS) entry which is preliminary data.</text>
</comment>